<dbReference type="AlphaFoldDB" id="A0A6J7BPJ5"/>
<evidence type="ECO:0000256" key="1">
    <source>
        <dbReference type="SAM" id="MobiDB-lite"/>
    </source>
</evidence>
<evidence type="ECO:0000313" key="2">
    <source>
        <dbReference type="EMBL" id="CAB4847646.1"/>
    </source>
</evidence>
<feature type="compositionally biased region" description="Basic residues" evidence="1">
    <location>
        <begin position="77"/>
        <end position="87"/>
    </location>
</feature>
<gene>
    <name evidence="2" type="ORF">UFOPK3278_00641</name>
</gene>
<name>A0A6J7BPJ5_9ZZZZ</name>
<accession>A0A6J7BPJ5</accession>
<dbReference type="EMBL" id="CAFBIX010000019">
    <property type="protein sequence ID" value="CAB4847646.1"/>
    <property type="molecule type" value="Genomic_DNA"/>
</dbReference>
<reference evidence="2" key="1">
    <citation type="submission" date="2020-05" db="EMBL/GenBank/DDBJ databases">
        <authorList>
            <person name="Chiriac C."/>
            <person name="Salcher M."/>
            <person name="Ghai R."/>
            <person name="Kavagutti S V."/>
        </authorList>
    </citation>
    <scope>NUCLEOTIDE SEQUENCE</scope>
</reference>
<organism evidence="2">
    <name type="scientific">freshwater metagenome</name>
    <dbReference type="NCBI Taxonomy" id="449393"/>
    <lineage>
        <taxon>unclassified sequences</taxon>
        <taxon>metagenomes</taxon>
        <taxon>ecological metagenomes</taxon>
    </lineage>
</organism>
<sequence length="165" mass="18624">MRKPPFPRDPSPQPKPKPRVGGKALEKRKPSPKKNLGKMVGRARDMKVDPMDYVRPSRAGGKAIGKKPYPPKDSPPRRRGPAQKIPKRPYDGPMIGPPDARRPRPKPFTGRDGKFPSKIIKPFKGPRIKRDDDLRLMGPRKKPNYTKPRGNSNAKYSIVPAKKKK</sequence>
<feature type="compositionally biased region" description="Basic and acidic residues" evidence="1">
    <location>
        <begin position="42"/>
        <end position="52"/>
    </location>
</feature>
<proteinExistence type="predicted"/>
<protein>
    <submittedName>
        <fullName evidence="2">Unannotated protein</fullName>
    </submittedName>
</protein>
<feature type="region of interest" description="Disordered" evidence="1">
    <location>
        <begin position="1"/>
        <end position="165"/>
    </location>
</feature>